<evidence type="ECO:0000313" key="1">
    <source>
        <dbReference type="EMBL" id="WXG70531.1"/>
    </source>
</evidence>
<dbReference type="PANTHER" id="PTHR10285">
    <property type="entry name" value="URIDINE KINASE"/>
    <property type="match status" value="1"/>
</dbReference>
<dbReference type="Pfam" id="PF03308">
    <property type="entry name" value="MeaB"/>
    <property type="match status" value="1"/>
</dbReference>
<name>A0ABZ2PMZ5_9NOCA</name>
<sequence>MTIDQDVHSATLDELVELARTLAVPGERHILGLTGAPGAGKSTVADQLVTALGPELAILVPMDGFHLANEVLLALGRLDRKGAHDTFDDDGYARLISAIRGQQQNDPIVYAPRFHREIEESIGSSIPVLPTVPLVITEGNYLLMDSDAWPRACALIDEVWFLAPTTELRHERLVRRHEAYGKSPEEAAFWALGSDERNAELIDSTAGRADRVVRLR</sequence>
<gene>
    <name evidence="1" type="ORF">WDS16_08575</name>
</gene>
<dbReference type="Proteomes" id="UP001432000">
    <property type="component" value="Chromosome"/>
</dbReference>
<dbReference type="SUPFAM" id="SSF52540">
    <property type="entry name" value="P-loop containing nucleoside triphosphate hydrolases"/>
    <property type="match status" value="1"/>
</dbReference>
<proteinExistence type="predicted"/>
<accession>A0ABZ2PMZ5</accession>
<keyword evidence="1" id="KW-0808">Transferase</keyword>
<reference evidence="1 2" key="1">
    <citation type="submission" date="2024-03" db="EMBL/GenBank/DDBJ databases">
        <title>Natural products discovery in diverse microorganisms through a two-stage MS feature dereplication strategy.</title>
        <authorList>
            <person name="Zhang R."/>
        </authorList>
    </citation>
    <scope>NUCLEOTIDE SEQUENCE [LARGE SCALE GENOMIC DNA]</scope>
    <source>
        <strain evidence="1 2">18930</strain>
    </source>
</reference>
<organism evidence="1 2">
    <name type="scientific">Rhodococcus sovatensis</name>
    <dbReference type="NCBI Taxonomy" id="1805840"/>
    <lineage>
        <taxon>Bacteria</taxon>
        <taxon>Bacillati</taxon>
        <taxon>Actinomycetota</taxon>
        <taxon>Actinomycetes</taxon>
        <taxon>Mycobacteriales</taxon>
        <taxon>Nocardiaceae</taxon>
        <taxon>Rhodococcus</taxon>
    </lineage>
</organism>
<keyword evidence="1" id="KW-0418">Kinase</keyword>
<evidence type="ECO:0000313" key="2">
    <source>
        <dbReference type="Proteomes" id="UP001432000"/>
    </source>
</evidence>
<dbReference type="RefSeq" id="WP_338892001.1">
    <property type="nucleotide sequence ID" value="NZ_CP147846.1"/>
</dbReference>
<dbReference type="NCBIfam" id="NF006743">
    <property type="entry name" value="PRK09270.1-2"/>
    <property type="match status" value="1"/>
</dbReference>
<keyword evidence="2" id="KW-1185">Reference proteome</keyword>
<dbReference type="GO" id="GO:0016301">
    <property type="term" value="F:kinase activity"/>
    <property type="evidence" value="ECO:0007669"/>
    <property type="project" value="UniProtKB-KW"/>
</dbReference>
<dbReference type="EMBL" id="CP147846">
    <property type="protein sequence ID" value="WXG70531.1"/>
    <property type="molecule type" value="Genomic_DNA"/>
</dbReference>
<dbReference type="Gene3D" id="3.40.50.300">
    <property type="entry name" value="P-loop containing nucleotide triphosphate hydrolases"/>
    <property type="match status" value="1"/>
</dbReference>
<protein>
    <submittedName>
        <fullName evidence="1">Nucleoside/nucleotide kinase family protein</fullName>
    </submittedName>
</protein>
<dbReference type="InterPro" id="IPR027417">
    <property type="entry name" value="P-loop_NTPase"/>
</dbReference>